<evidence type="ECO:0000256" key="2">
    <source>
        <dbReference type="RuleBase" id="RU361185"/>
    </source>
</evidence>
<evidence type="ECO:0000256" key="1">
    <source>
        <dbReference type="ARBA" id="ARBA00007806"/>
    </source>
</evidence>
<dbReference type="Gene3D" id="3.20.20.80">
    <property type="entry name" value="Glycosidases"/>
    <property type="match status" value="1"/>
</dbReference>
<accession>A0AAP0KEK8</accession>
<comment type="similarity">
    <text evidence="1 2">Belongs to the glycosyl hydrolase 31 family.</text>
</comment>
<dbReference type="AlphaFoldDB" id="A0AAP0KEK8"/>
<name>A0AAP0KEK8_9MAGN</name>
<comment type="caution">
    <text evidence="5">The sequence shown here is derived from an EMBL/GenBank/DDBJ whole genome shotgun (WGS) entry which is preliminary data.</text>
</comment>
<evidence type="ECO:0000313" key="5">
    <source>
        <dbReference type="EMBL" id="KAK9151168.1"/>
    </source>
</evidence>
<dbReference type="PANTHER" id="PTHR22762:SF120">
    <property type="entry name" value="HETEROGLYCAN GLUCOSIDASE 1"/>
    <property type="match status" value="1"/>
</dbReference>
<proteinExistence type="inferred from homology"/>
<dbReference type="GO" id="GO:0005975">
    <property type="term" value="P:carbohydrate metabolic process"/>
    <property type="evidence" value="ECO:0007669"/>
    <property type="project" value="InterPro"/>
</dbReference>
<gene>
    <name evidence="5" type="ORF">Syun_009477</name>
</gene>
<dbReference type="SUPFAM" id="SSF51445">
    <property type="entry name" value="(Trans)glycosidases"/>
    <property type="match status" value="1"/>
</dbReference>
<dbReference type="EMBL" id="JBBNAF010000004">
    <property type="protein sequence ID" value="KAK9151168.1"/>
    <property type="molecule type" value="Genomic_DNA"/>
</dbReference>
<organism evidence="5 6">
    <name type="scientific">Stephania yunnanensis</name>
    <dbReference type="NCBI Taxonomy" id="152371"/>
    <lineage>
        <taxon>Eukaryota</taxon>
        <taxon>Viridiplantae</taxon>
        <taxon>Streptophyta</taxon>
        <taxon>Embryophyta</taxon>
        <taxon>Tracheophyta</taxon>
        <taxon>Spermatophyta</taxon>
        <taxon>Magnoliopsida</taxon>
        <taxon>Ranunculales</taxon>
        <taxon>Menispermaceae</taxon>
        <taxon>Menispermoideae</taxon>
        <taxon>Cissampelideae</taxon>
        <taxon>Stephania</taxon>
    </lineage>
</organism>
<feature type="signal peptide" evidence="3">
    <location>
        <begin position="1"/>
        <end position="16"/>
    </location>
</feature>
<keyword evidence="3" id="KW-0732">Signal</keyword>
<dbReference type="GO" id="GO:0004553">
    <property type="term" value="F:hydrolase activity, hydrolyzing O-glycosyl compounds"/>
    <property type="evidence" value="ECO:0007669"/>
    <property type="project" value="InterPro"/>
</dbReference>
<dbReference type="InterPro" id="IPR017853">
    <property type="entry name" value="GH"/>
</dbReference>
<dbReference type="InterPro" id="IPR000322">
    <property type="entry name" value="Glyco_hydro_31_TIM"/>
</dbReference>
<reference evidence="5 6" key="1">
    <citation type="submission" date="2024-01" db="EMBL/GenBank/DDBJ databases">
        <title>Genome assemblies of Stephania.</title>
        <authorList>
            <person name="Yang L."/>
        </authorList>
    </citation>
    <scope>NUCLEOTIDE SEQUENCE [LARGE SCALE GENOMIC DNA]</scope>
    <source>
        <strain evidence="5">YNDBR</strain>
        <tissue evidence="5">Leaf</tissue>
    </source>
</reference>
<evidence type="ECO:0000256" key="3">
    <source>
        <dbReference type="SAM" id="SignalP"/>
    </source>
</evidence>
<keyword evidence="2" id="KW-0326">Glycosidase</keyword>
<sequence length="116" mass="13242">MDLILLLSLIVEGILLFCRVKTISKDRFPNPKALVNELHLNGFKAIWMLDPGIKHEEGYFVYDSGSKEDVWIQNVDGKPFVGTQWLHGRVEVDGYEEYSEVEYSPTGCTGEYTVIE</sequence>
<keyword evidence="2" id="KW-0378">Hydrolase</keyword>
<feature type="chain" id="PRO_5042823907" description="Glycoside hydrolase family 31 TIM barrel domain-containing protein" evidence="3">
    <location>
        <begin position="17"/>
        <end position="116"/>
    </location>
</feature>
<protein>
    <recommendedName>
        <fullName evidence="4">Glycoside hydrolase family 31 TIM barrel domain-containing protein</fullName>
    </recommendedName>
</protein>
<evidence type="ECO:0000259" key="4">
    <source>
        <dbReference type="Pfam" id="PF01055"/>
    </source>
</evidence>
<dbReference type="Pfam" id="PF01055">
    <property type="entry name" value="Glyco_hydro_31_2nd"/>
    <property type="match status" value="1"/>
</dbReference>
<evidence type="ECO:0000313" key="6">
    <source>
        <dbReference type="Proteomes" id="UP001420932"/>
    </source>
</evidence>
<feature type="domain" description="Glycoside hydrolase family 31 TIM barrel" evidence="4">
    <location>
        <begin position="19"/>
        <end position="89"/>
    </location>
</feature>
<keyword evidence="6" id="KW-1185">Reference proteome</keyword>
<dbReference type="PANTHER" id="PTHR22762">
    <property type="entry name" value="ALPHA-GLUCOSIDASE"/>
    <property type="match status" value="1"/>
</dbReference>
<dbReference type="Proteomes" id="UP001420932">
    <property type="component" value="Unassembled WGS sequence"/>
</dbReference>